<gene>
    <name evidence="1" type="ORF">BJ994_003291</name>
</gene>
<evidence type="ECO:0000313" key="2">
    <source>
        <dbReference type="Proteomes" id="UP000547458"/>
    </source>
</evidence>
<comment type="caution">
    <text evidence="1">The sequence shown here is derived from an EMBL/GenBank/DDBJ whole genome shotgun (WGS) entry which is preliminary data.</text>
</comment>
<dbReference type="RefSeq" id="WP_342450410.1">
    <property type="nucleotide sequence ID" value="NZ_JAATJL010000001.1"/>
</dbReference>
<keyword evidence="2" id="KW-1185">Reference proteome</keyword>
<evidence type="ECO:0000313" key="1">
    <source>
        <dbReference type="EMBL" id="NJC24215.1"/>
    </source>
</evidence>
<protein>
    <submittedName>
        <fullName evidence="1">Uncharacterized protein</fullName>
    </submittedName>
</protein>
<sequence>MKKLLFAAAAVAGVFAYKRWQESEKDKEVWSKATDSVE</sequence>
<proteinExistence type="predicted"/>
<reference evidence="1 2" key="1">
    <citation type="submission" date="2020-03" db="EMBL/GenBank/DDBJ databases">
        <title>Sequencing the genomes of 1000 actinobacteria strains.</title>
        <authorList>
            <person name="Klenk H.-P."/>
        </authorList>
    </citation>
    <scope>NUCLEOTIDE SEQUENCE [LARGE SCALE GENOMIC DNA]</scope>
    <source>
        <strain evidence="1 2">DSM 16403</strain>
    </source>
</reference>
<dbReference type="AlphaFoldDB" id="A0A846RXA2"/>
<dbReference type="InterPro" id="IPR047990">
    <property type="entry name" value="DLW39-like"/>
</dbReference>
<organism evidence="1 2">
    <name type="scientific">Arthrobacter pigmenti</name>
    <dbReference type="NCBI Taxonomy" id="271432"/>
    <lineage>
        <taxon>Bacteria</taxon>
        <taxon>Bacillati</taxon>
        <taxon>Actinomycetota</taxon>
        <taxon>Actinomycetes</taxon>
        <taxon>Micrococcales</taxon>
        <taxon>Micrococcaceae</taxon>
        <taxon>Arthrobacter</taxon>
    </lineage>
</organism>
<dbReference type="NCBIfam" id="NF038356">
    <property type="entry name" value="actino_DLW39"/>
    <property type="match status" value="1"/>
</dbReference>
<dbReference type="Proteomes" id="UP000547458">
    <property type="component" value="Unassembled WGS sequence"/>
</dbReference>
<name>A0A846RXA2_9MICC</name>
<accession>A0A846RXA2</accession>
<dbReference type="EMBL" id="JAATJL010000001">
    <property type="protein sequence ID" value="NJC24215.1"/>
    <property type="molecule type" value="Genomic_DNA"/>
</dbReference>